<dbReference type="AlphaFoldDB" id="A0AAW0BZF8"/>
<keyword evidence="3" id="KW-1185">Reference proteome</keyword>
<dbReference type="EMBL" id="JAYKXP010000062">
    <property type="protein sequence ID" value="KAK7032609.1"/>
    <property type="molecule type" value="Genomic_DNA"/>
</dbReference>
<name>A0AAW0BZF8_9AGAR</name>
<evidence type="ECO:0008006" key="4">
    <source>
        <dbReference type="Google" id="ProtNLM"/>
    </source>
</evidence>
<dbReference type="PANTHER" id="PTHR35567">
    <property type="entry name" value="MALATE DEHYDROGENASE (AFU_ORTHOLOGUE AFUA_2G13800)"/>
    <property type="match status" value="1"/>
</dbReference>
<comment type="caution">
    <text evidence="2">The sequence shown here is derived from an EMBL/GenBank/DDBJ whole genome shotgun (WGS) entry which is preliminary data.</text>
</comment>
<protein>
    <recommendedName>
        <fullName evidence="4">Malate dehydrogenase</fullName>
    </recommendedName>
</protein>
<dbReference type="PANTHER" id="PTHR35567:SF1">
    <property type="entry name" value="CONSERVED FUNGAL PROTEIN (AFU_ORTHOLOGUE AFUA_1G14230)"/>
    <property type="match status" value="1"/>
</dbReference>
<evidence type="ECO:0000256" key="1">
    <source>
        <dbReference type="SAM" id="SignalP"/>
    </source>
</evidence>
<accession>A0AAW0BZF8</accession>
<organism evidence="2 3">
    <name type="scientific">Paramarasmius palmivorus</name>
    <dbReference type="NCBI Taxonomy" id="297713"/>
    <lineage>
        <taxon>Eukaryota</taxon>
        <taxon>Fungi</taxon>
        <taxon>Dikarya</taxon>
        <taxon>Basidiomycota</taxon>
        <taxon>Agaricomycotina</taxon>
        <taxon>Agaricomycetes</taxon>
        <taxon>Agaricomycetidae</taxon>
        <taxon>Agaricales</taxon>
        <taxon>Marasmiineae</taxon>
        <taxon>Marasmiaceae</taxon>
        <taxon>Paramarasmius</taxon>
    </lineage>
</organism>
<proteinExistence type="predicted"/>
<dbReference type="Pfam" id="PF11937">
    <property type="entry name" value="DUF3455"/>
    <property type="match status" value="1"/>
</dbReference>
<sequence length="196" mass="20676">MKLFSLSLATSIAFLAATLVSATTHTCDVSKVKVAAGTLPAQTAPTKYIAYGFGTQNYTCGADGKYASAGALAQLYDISCSYKAKTGYFIPQKHLGEHYFLTNPVTGTGISPKWDFTRAMSNANAFIIGARQAGIPALTGSSDVDWLYLSNVQGSLATEVYRTDTRGGQPPASCTPGSAPITVWYSAIYWLTGGSL</sequence>
<feature type="chain" id="PRO_5043508308" description="Malate dehydrogenase" evidence="1">
    <location>
        <begin position="23"/>
        <end position="196"/>
    </location>
</feature>
<evidence type="ECO:0000313" key="2">
    <source>
        <dbReference type="EMBL" id="KAK7032609.1"/>
    </source>
</evidence>
<gene>
    <name evidence="2" type="ORF">VNI00_012872</name>
</gene>
<dbReference type="InterPro" id="IPR021851">
    <property type="entry name" value="DUF3455"/>
</dbReference>
<reference evidence="2 3" key="1">
    <citation type="submission" date="2024-01" db="EMBL/GenBank/DDBJ databases">
        <title>A draft genome for a cacao thread blight-causing isolate of Paramarasmius palmivorus.</title>
        <authorList>
            <person name="Baruah I.K."/>
            <person name="Bukari Y."/>
            <person name="Amoako-Attah I."/>
            <person name="Meinhardt L.W."/>
            <person name="Bailey B.A."/>
            <person name="Cohen S.P."/>
        </authorList>
    </citation>
    <scope>NUCLEOTIDE SEQUENCE [LARGE SCALE GENOMIC DNA]</scope>
    <source>
        <strain evidence="2 3">GH-12</strain>
    </source>
</reference>
<evidence type="ECO:0000313" key="3">
    <source>
        <dbReference type="Proteomes" id="UP001383192"/>
    </source>
</evidence>
<dbReference type="Proteomes" id="UP001383192">
    <property type="component" value="Unassembled WGS sequence"/>
</dbReference>
<keyword evidence="1" id="KW-0732">Signal</keyword>
<feature type="signal peptide" evidence="1">
    <location>
        <begin position="1"/>
        <end position="22"/>
    </location>
</feature>